<accession>A0A8H4IL11</accession>
<keyword evidence="2" id="KW-0862">Zinc</keyword>
<evidence type="ECO:0000256" key="3">
    <source>
        <dbReference type="ARBA" id="ARBA00023015"/>
    </source>
</evidence>
<evidence type="ECO:0000256" key="5">
    <source>
        <dbReference type="ARBA" id="ARBA00023242"/>
    </source>
</evidence>
<dbReference type="GO" id="GO:0046872">
    <property type="term" value="F:metal ion binding"/>
    <property type="evidence" value="ECO:0007669"/>
    <property type="project" value="UniProtKB-KW"/>
</dbReference>
<dbReference type="Proteomes" id="UP000572817">
    <property type="component" value="Unassembled WGS sequence"/>
</dbReference>
<evidence type="ECO:0000256" key="2">
    <source>
        <dbReference type="ARBA" id="ARBA00022833"/>
    </source>
</evidence>
<keyword evidence="7" id="KW-1185">Reference proteome</keyword>
<keyword evidence="4" id="KW-0804">Transcription</keyword>
<name>A0A8H4IL11_9PEZI</name>
<keyword evidence="1" id="KW-0479">Metal-binding</keyword>
<sequence length="304" mass="34072">MDMERDNDPVCGGDAIVPSLTISSQRRHELLGTTPGIPRSGGATRHLMHVVLRILKSWPRLMALHQTIHLPPMIHRVQLTGETPVPLANCYALVKLWADHTSSTAKLVHDSVLQEARRLLREHHSYNETDLLAAAQSLLILAIILFFSIEGAPSRGDDGPSDAQLLVDLWDVKYRLATTGLFLAPEMSHHLPPWKAWALFSAKRRTILCLNHLEWAWSLLHGYPVLTCFELGPLPAPAAGHLWRETDEGKWRGLYGDWLHQWKDGGYLMVELFHIKAGEPLDARSEAWLAEAGELGVMLMAEGR</sequence>
<dbReference type="EMBL" id="WWBZ02000062">
    <property type="protein sequence ID" value="KAF4302789.1"/>
    <property type="molecule type" value="Genomic_DNA"/>
</dbReference>
<reference evidence="6" key="1">
    <citation type="submission" date="2020-04" db="EMBL/GenBank/DDBJ databases">
        <title>Genome Assembly and Annotation of Botryosphaeria dothidea sdau 11-99, a Latent Pathogen of Apple Fruit Ring Rot in China.</title>
        <authorList>
            <person name="Yu C."/>
            <person name="Diao Y."/>
            <person name="Lu Q."/>
            <person name="Zhao J."/>
            <person name="Cui S."/>
            <person name="Peng C."/>
            <person name="He B."/>
            <person name="Liu H."/>
        </authorList>
    </citation>
    <scope>NUCLEOTIDE SEQUENCE [LARGE SCALE GENOMIC DNA]</scope>
    <source>
        <strain evidence="6">Sdau11-99</strain>
    </source>
</reference>
<gene>
    <name evidence="6" type="ORF">GTA08_BOTSDO09343</name>
</gene>
<evidence type="ECO:0000313" key="7">
    <source>
        <dbReference type="Proteomes" id="UP000572817"/>
    </source>
</evidence>
<keyword evidence="3" id="KW-0805">Transcription regulation</keyword>
<protein>
    <submittedName>
        <fullName evidence="6">Uncharacterized protein</fullName>
    </submittedName>
</protein>
<evidence type="ECO:0000256" key="1">
    <source>
        <dbReference type="ARBA" id="ARBA00022723"/>
    </source>
</evidence>
<evidence type="ECO:0000313" key="6">
    <source>
        <dbReference type="EMBL" id="KAF4302789.1"/>
    </source>
</evidence>
<dbReference type="PANTHER" id="PTHR47660">
    <property type="entry name" value="TRANSCRIPTION FACTOR WITH C2H2 AND ZN(2)-CYS(6) DNA BINDING DOMAIN (EUROFUNG)-RELATED-RELATED"/>
    <property type="match status" value="1"/>
</dbReference>
<organism evidence="6 7">
    <name type="scientific">Botryosphaeria dothidea</name>
    <dbReference type="NCBI Taxonomy" id="55169"/>
    <lineage>
        <taxon>Eukaryota</taxon>
        <taxon>Fungi</taxon>
        <taxon>Dikarya</taxon>
        <taxon>Ascomycota</taxon>
        <taxon>Pezizomycotina</taxon>
        <taxon>Dothideomycetes</taxon>
        <taxon>Dothideomycetes incertae sedis</taxon>
        <taxon>Botryosphaeriales</taxon>
        <taxon>Botryosphaeriaceae</taxon>
        <taxon>Botryosphaeria</taxon>
    </lineage>
</organism>
<comment type="caution">
    <text evidence="6">The sequence shown here is derived from an EMBL/GenBank/DDBJ whole genome shotgun (WGS) entry which is preliminary data.</text>
</comment>
<dbReference type="PANTHER" id="PTHR47660:SF3">
    <property type="entry name" value="FINGER DOMAIN PROTEIN, PUTATIVE (AFU_ORTHOLOGUE AFUA_4G03310)-RELATED"/>
    <property type="match status" value="1"/>
</dbReference>
<keyword evidence="5" id="KW-0539">Nucleus</keyword>
<evidence type="ECO:0000256" key="4">
    <source>
        <dbReference type="ARBA" id="ARBA00023163"/>
    </source>
</evidence>
<dbReference type="AlphaFoldDB" id="A0A8H4IL11"/>
<proteinExistence type="predicted"/>
<dbReference type="OrthoDB" id="2441642at2759"/>